<dbReference type="Proteomes" id="UP001364224">
    <property type="component" value="Unassembled WGS sequence"/>
</dbReference>
<dbReference type="EMBL" id="JAZHRV010000001">
    <property type="protein sequence ID" value="MEH2553527.1"/>
    <property type="molecule type" value="Genomic_DNA"/>
</dbReference>
<proteinExistence type="predicted"/>
<reference evidence="1 2" key="1">
    <citation type="submission" date="2024-02" db="EMBL/GenBank/DDBJ databases">
        <title>Adaptive strategies in a cosmopolitan and abundant soil bacterium.</title>
        <authorList>
            <person name="Carini P."/>
        </authorList>
    </citation>
    <scope>NUCLEOTIDE SEQUENCE [LARGE SCALE GENOMIC DNA]</scope>
    <source>
        <strain evidence="1 2">AZCC 1608</strain>
    </source>
</reference>
<name>A0ABU8B4S4_9BRAD</name>
<evidence type="ECO:0000313" key="2">
    <source>
        <dbReference type="Proteomes" id="UP001364224"/>
    </source>
</evidence>
<keyword evidence="2" id="KW-1185">Reference proteome</keyword>
<protein>
    <submittedName>
        <fullName evidence="1">Uncharacterized protein</fullName>
    </submittedName>
</protein>
<comment type="caution">
    <text evidence="1">The sequence shown here is derived from an EMBL/GenBank/DDBJ whole genome shotgun (WGS) entry which is preliminary data.</text>
</comment>
<accession>A0ABU8B4S4</accession>
<evidence type="ECO:0000313" key="1">
    <source>
        <dbReference type="EMBL" id="MEH2553527.1"/>
    </source>
</evidence>
<gene>
    <name evidence="1" type="ORF">V1286_001056</name>
</gene>
<sequence>MVQPQVQTPPGGKYSACRAEALRVAAGWTNDGNVSN</sequence>
<organism evidence="1 2">
    <name type="scientific">Bradyrhizobium algeriense</name>
    <dbReference type="NCBI Taxonomy" id="634784"/>
    <lineage>
        <taxon>Bacteria</taxon>
        <taxon>Pseudomonadati</taxon>
        <taxon>Pseudomonadota</taxon>
        <taxon>Alphaproteobacteria</taxon>
        <taxon>Hyphomicrobiales</taxon>
        <taxon>Nitrobacteraceae</taxon>
        <taxon>Bradyrhizobium</taxon>
    </lineage>
</organism>